<keyword evidence="2" id="KW-0677">Repeat</keyword>
<dbReference type="InterPro" id="IPR045160">
    <property type="entry name" value="ATG16"/>
</dbReference>
<dbReference type="InterPro" id="IPR015943">
    <property type="entry name" value="WD40/YVTN_repeat-like_dom_sf"/>
</dbReference>
<dbReference type="OrthoDB" id="538223at2759"/>
<dbReference type="GO" id="GO:0000045">
    <property type="term" value="P:autophagosome assembly"/>
    <property type="evidence" value="ECO:0007669"/>
    <property type="project" value="InterPro"/>
</dbReference>
<accession>A0A9E7HSU9</accession>
<dbReference type="SMART" id="SM00320">
    <property type="entry name" value="WD40"/>
    <property type="match status" value="6"/>
</dbReference>
<dbReference type="Pfam" id="PF00400">
    <property type="entry name" value="WD40"/>
    <property type="match status" value="2"/>
</dbReference>
<dbReference type="PRINTS" id="PR00320">
    <property type="entry name" value="GPROTEINBRPT"/>
</dbReference>
<dbReference type="EMBL" id="CP097510">
    <property type="protein sequence ID" value="URE39884.1"/>
    <property type="molecule type" value="Genomic_DNA"/>
</dbReference>
<reference evidence="4" key="1">
    <citation type="submission" date="2022-05" db="EMBL/GenBank/DDBJ databases">
        <title>The Musa troglodytarum L. genome provides insights into the mechanism of non-climacteric behaviour and enrichment of carotenoids.</title>
        <authorList>
            <person name="Wang J."/>
        </authorList>
    </citation>
    <scope>NUCLEOTIDE SEQUENCE</scope>
    <source>
        <tissue evidence="4">Leaf</tissue>
    </source>
</reference>
<gene>
    <name evidence="4" type="ORF">MUK42_15688</name>
</gene>
<dbReference type="SUPFAM" id="SSF50978">
    <property type="entry name" value="WD40 repeat-like"/>
    <property type="match status" value="1"/>
</dbReference>
<dbReference type="PANTHER" id="PTHR19878">
    <property type="entry name" value="AUTOPHAGY PROTEIN 16-LIKE"/>
    <property type="match status" value="1"/>
</dbReference>
<protein>
    <submittedName>
        <fullName evidence="4">Glycerophosphoryl diester phosphodiesterase</fullName>
    </submittedName>
</protein>
<keyword evidence="1 3" id="KW-0853">WD repeat</keyword>
<dbReference type="Gene3D" id="2.130.10.10">
    <property type="entry name" value="YVTN repeat-like/Quinoprotein amine dehydrogenase"/>
    <property type="match status" value="2"/>
</dbReference>
<dbReference type="InterPro" id="IPR036322">
    <property type="entry name" value="WD40_repeat_dom_sf"/>
</dbReference>
<dbReference type="InterPro" id="IPR019775">
    <property type="entry name" value="WD40_repeat_CS"/>
</dbReference>
<name>A0A9E7HSU9_9LILI</name>
<feature type="repeat" description="WD" evidence="3">
    <location>
        <begin position="429"/>
        <end position="471"/>
    </location>
</feature>
<evidence type="ECO:0000313" key="4">
    <source>
        <dbReference type="EMBL" id="URE39884.1"/>
    </source>
</evidence>
<sequence>MLTRRGGSSPPPPPFVLHCFSCTLRWFFRVWFPHRASRTPNSPPPPLAQAILSRSNKFDASLFPILTVEDLVAQVKPAKLWLNIQHDIFYRQLNLDMRSGYVESYTSVVMDAHREGLETMESSPLMVVVTDFPITASEAIAAASNPEIQHSIYRNPLYKNGGNFMRLGDFLAFGKDKDLSGILIGIENAAFLAEKLGYSVTDGVMRALQDSGYGNQTGQEVMILSKNSSVLIKFRQQTKSNSGDKYVWMVSSLSTLGQLQHIEIEAGKTEIENKDVIDCWMLEKMNSVEKLNEINAMYEDMMQQLKVSSVKQLAQQQADGIINQREAGYVDHVKSTVQSSCKHTIRAHEGGCGSILFQLNSDKLISGCQDRTVKIWDTKSGTLSSTLHDCLGSVLDLAITHDNRSIIAASSSNNLYVWETSSGQVQHTLTGHTDKACAVDASKVSSHNSVSAAYDHTMKVWDLMKGYCTNTIIFQSNCNLLSYSMDGLTFHSGHVDEVASEVAARSQAVTSIYISQSESLLLTSGRDNLHSLVDLRTLEICGTFRANGNRVASNWSITVGSADGSIYIWSRLNNDMLSILEGHSSPVLSFAYSGPGNTLAYADKNGN</sequence>
<evidence type="ECO:0000313" key="5">
    <source>
        <dbReference type="Proteomes" id="UP001055439"/>
    </source>
</evidence>
<evidence type="ECO:0000256" key="3">
    <source>
        <dbReference type="PROSITE-ProRule" id="PRU00221"/>
    </source>
</evidence>
<evidence type="ECO:0000256" key="1">
    <source>
        <dbReference type="ARBA" id="ARBA00022574"/>
    </source>
</evidence>
<dbReference type="AlphaFoldDB" id="A0A9E7HSU9"/>
<dbReference type="PROSITE" id="PS00678">
    <property type="entry name" value="WD_REPEATS_1"/>
    <property type="match status" value="2"/>
</dbReference>
<dbReference type="InterPro" id="IPR001680">
    <property type="entry name" value="WD40_rpt"/>
</dbReference>
<dbReference type="CDD" id="cd00200">
    <property type="entry name" value="WD40"/>
    <property type="match status" value="1"/>
</dbReference>
<keyword evidence="5" id="KW-1185">Reference proteome</keyword>
<feature type="non-terminal residue" evidence="4">
    <location>
        <position position="607"/>
    </location>
</feature>
<dbReference type="PROSITE" id="PS50082">
    <property type="entry name" value="WD_REPEATS_2"/>
    <property type="match status" value="2"/>
</dbReference>
<dbReference type="Proteomes" id="UP001055439">
    <property type="component" value="Chromosome 8"/>
</dbReference>
<feature type="repeat" description="WD" evidence="3">
    <location>
        <begin position="345"/>
        <end position="386"/>
    </location>
</feature>
<proteinExistence type="predicted"/>
<dbReference type="InterPro" id="IPR020472">
    <property type="entry name" value="WD40_PAC1"/>
</dbReference>
<evidence type="ECO:0000256" key="2">
    <source>
        <dbReference type="ARBA" id="ARBA00022737"/>
    </source>
</evidence>
<dbReference type="PROSITE" id="PS50294">
    <property type="entry name" value="WD_REPEATS_REGION"/>
    <property type="match status" value="1"/>
</dbReference>
<organism evidence="4 5">
    <name type="scientific">Musa troglodytarum</name>
    <name type="common">fe'i banana</name>
    <dbReference type="NCBI Taxonomy" id="320322"/>
    <lineage>
        <taxon>Eukaryota</taxon>
        <taxon>Viridiplantae</taxon>
        <taxon>Streptophyta</taxon>
        <taxon>Embryophyta</taxon>
        <taxon>Tracheophyta</taxon>
        <taxon>Spermatophyta</taxon>
        <taxon>Magnoliopsida</taxon>
        <taxon>Liliopsida</taxon>
        <taxon>Zingiberales</taxon>
        <taxon>Musaceae</taxon>
        <taxon>Musa</taxon>
    </lineage>
</organism>
<dbReference type="PANTHER" id="PTHR19878:SF8">
    <property type="entry name" value="AUTOPHAGY-RELATED 16, ISOFORM F"/>
    <property type="match status" value="1"/>
</dbReference>